<accession>A0A7H9AXL9</accession>
<comment type="similarity">
    <text evidence="1">Belongs to the FAD-dependent oxidoreductase family.</text>
</comment>
<keyword evidence="7" id="KW-1185">Reference proteome</keyword>
<dbReference type="GeneID" id="59234647"/>
<dbReference type="GO" id="GO:0005737">
    <property type="term" value="C:cytoplasm"/>
    <property type="evidence" value="ECO:0007669"/>
    <property type="project" value="TreeGrafter"/>
</dbReference>
<name>A0A7H9AXL9_ZYGMR</name>
<protein>
    <recommendedName>
        <fullName evidence="5">FAD/NAD(P)-binding domain-containing protein</fullName>
    </recommendedName>
</protein>
<dbReference type="InterPro" id="IPR036188">
    <property type="entry name" value="FAD/NAD-bd_sf"/>
</dbReference>
<dbReference type="Gene3D" id="3.50.50.100">
    <property type="match status" value="1"/>
</dbReference>
<feature type="domain" description="FAD/NAD(P)-binding" evidence="5">
    <location>
        <begin position="7"/>
        <end position="290"/>
    </location>
</feature>
<dbReference type="RefSeq" id="XP_037142714.1">
    <property type="nucleotide sequence ID" value="XM_037286819.1"/>
</dbReference>
<evidence type="ECO:0000256" key="1">
    <source>
        <dbReference type="ARBA" id="ARBA00006442"/>
    </source>
</evidence>
<proteinExistence type="inferred from homology"/>
<dbReference type="Pfam" id="PF07992">
    <property type="entry name" value="Pyr_redox_2"/>
    <property type="match status" value="1"/>
</dbReference>
<dbReference type="PANTHER" id="PTHR43735:SF3">
    <property type="entry name" value="FERROPTOSIS SUPPRESSOR PROTEIN 1"/>
    <property type="match status" value="1"/>
</dbReference>
<gene>
    <name evidence="6" type="ORF">HG535_0B00230</name>
</gene>
<dbReference type="SUPFAM" id="SSF51905">
    <property type="entry name" value="FAD/NAD(P)-binding domain"/>
    <property type="match status" value="1"/>
</dbReference>
<organism evidence="6 7">
    <name type="scientific">Zygotorulaspora mrakii</name>
    <name type="common">Zygosaccharomyces mrakii</name>
    <dbReference type="NCBI Taxonomy" id="42260"/>
    <lineage>
        <taxon>Eukaryota</taxon>
        <taxon>Fungi</taxon>
        <taxon>Dikarya</taxon>
        <taxon>Ascomycota</taxon>
        <taxon>Saccharomycotina</taxon>
        <taxon>Saccharomycetes</taxon>
        <taxon>Saccharomycetales</taxon>
        <taxon>Saccharomycetaceae</taxon>
        <taxon>Zygotorulaspora</taxon>
    </lineage>
</organism>
<evidence type="ECO:0000259" key="5">
    <source>
        <dbReference type="Pfam" id="PF07992"/>
    </source>
</evidence>
<evidence type="ECO:0000313" key="7">
    <source>
        <dbReference type="Proteomes" id="UP000509704"/>
    </source>
</evidence>
<dbReference type="PRINTS" id="PR00368">
    <property type="entry name" value="FADPNR"/>
</dbReference>
<dbReference type="KEGG" id="zmk:HG535_0B00230"/>
<dbReference type="GO" id="GO:0004174">
    <property type="term" value="F:electron-transferring-flavoprotein dehydrogenase activity"/>
    <property type="evidence" value="ECO:0007669"/>
    <property type="project" value="TreeGrafter"/>
</dbReference>
<dbReference type="OrthoDB" id="202203at2759"/>
<dbReference type="GO" id="GO:0050660">
    <property type="term" value="F:flavin adenine dinucleotide binding"/>
    <property type="evidence" value="ECO:0007669"/>
    <property type="project" value="TreeGrafter"/>
</dbReference>
<evidence type="ECO:0000256" key="4">
    <source>
        <dbReference type="ARBA" id="ARBA00023002"/>
    </source>
</evidence>
<keyword evidence="3" id="KW-0274">FAD</keyword>
<dbReference type="PANTHER" id="PTHR43735">
    <property type="entry name" value="APOPTOSIS-INDUCING FACTOR 1"/>
    <property type="match status" value="1"/>
</dbReference>
<dbReference type="EMBL" id="CP058605">
    <property type="protein sequence ID" value="QLG70986.1"/>
    <property type="molecule type" value="Genomic_DNA"/>
</dbReference>
<evidence type="ECO:0000256" key="3">
    <source>
        <dbReference type="ARBA" id="ARBA00022827"/>
    </source>
</evidence>
<dbReference type="Proteomes" id="UP000509704">
    <property type="component" value="Chromosome 2"/>
</dbReference>
<reference evidence="6 7" key="1">
    <citation type="submission" date="2020-07" db="EMBL/GenBank/DDBJ databases">
        <title>The yeast mating-type switching endonuclease HO is a domesticated member of an unorthodox homing genetic element family.</title>
        <authorList>
            <person name="Coughlan A.Y."/>
            <person name="Lombardi L."/>
            <person name="Braun-Galleani S."/>
            <person name="Martos A.R."/>
            <person name="Galeote V."/>
            <person name="Bigey F."/>
            <person name="Dequin S."/>
            <person name="Byrne K.P."/>
            <person name="Wolfe K.H."/>
        </authorList>
    </citation>
    <scope>NUCLEOTIDE SEQUENCE [LARGE SCALE GENOMIC DNA]</scope>
    <source>
        <strain evidence="6 7">NRRL Y-6702</strain>
    </source>
</reference>
<sequence length="379" mass="41644">MEIEKKTIAVVGAGVFGVSVANHLSRELDATSYRVKLVTLSDYVYFLPSAVRLTVSRDYSSSILPLKDVIDIGVETIKDKVVSFNTSNLILESEAVLDFDVLILATGSKWPDPIGSTFAFGDDYKTYLDKQASRVQEAEHIAFIGGGFVNSEIVGELLFKYQDEIKSGKRRISIIHNSDKLLPANGLYGDTVRSKVTDYLSGNGIKLYLNARGTISDDDPNQIILGDDASKHIRADLIYRGVGIAPNVPTNHIADFCDDRGFVQVQTNFQVNACKEGNIFAIGDVTNFRYHGIMKRDNWVDVLTKNVISFMKEGANAKLASCSCYEIGETPGAVSLGPKTGFGQFPVPFLGTVSIPSFVVAKAKCKSLFREKMEDMYKK</sequence>
<keyword evidence="2" id="KW-0285">Flavoprotein</keyword>
<evidence type="ECO:0000256" key="2">
    <source>
        <dbReference type="ARBA" id="ARBA00022630"/>
    </source>
</evidence>
<evidence type="ECO:0000313" key="6">
    <source>
        <dbReference type="EMBL" id="QLG70986.1"/>
    </source>
</evidence>
<dbReference type="AlphaFoldDB" id="A0A7H9AXL9"/>
<dbReference type="InterPro" id="IPR023753">
    <property type="entry name" value="FAD/NAD-binding_dom"/>
</dbReference>
<keyword evidence="4" id="KW-0560">Oxidoreductase</keyword>